<sequence length="234" mass="26323">MGRNPAFGHWRDTMVRVEGPVVAQLQFVFAEDWLWSSGDRLDLDWAPRIARENMNALVIAPGPADSLETGALYFVNAISAAKRRIWIASPYFVPDIDILTALKLAALRGVEVRILVPETGDHWLVWLAAFAHFDEVRHAGVEIWRYRDGFMHQKVLLVDDDIASVGSVNLDNRSCRLNFEVTLMAFDAGFSAKVEAMLTRDFAKAIKLDIYLTKQPSFVLRNAAPIARLFAPIL</sequence>
<dbReference type="PROSITE" id="PS50035">
    <property type="entry name" value="PLD"/>
    <property type="match status" value="1"/>
</dbReference>
<dbReference type="InterPro" id="IPR025202">
    <property type="entry name" value="PLD-like_dom"/>
</dbReference>
<protein>
    <submittedName>
        <fullName evidence="2">Putative cardiolipin synthase YwiE</fullName>
        <ecNumber evidence="2">2.7.8.-</ecNumber>
    </submittedName>
</protein>
<comment type="caution">
    <text evidence="2">The sequence shown here is derived from an EMBL/GenBank/DDBJ whole genome shotgun (WGS) entry which is preliminary data.</text>
</comment>
<keyword evidence="2" id="KW-0808">Transferase</keyword>
<gene>
    <name evidence="2" type="primary">ywiE_4</name>
    <name evidence="2" type="ORF">GALL_504480</name>
</gene>
<feature type="domain" description="PLD phosphodiesterase" evidence="1">
    <location>
        <begin position="147"/>
        <end position="174"/>
    </location>
</feature>
<dbReference type="PANTHER" id="PTHR21248">
    <property type="entry name" value="CARDIOLIPIN SYNTHASE"/>
    <property type="match status" value="1"/>
</dbReference>
<dbReference type="GO" id="GO:0008808">
    <property type="term" value="F:cardiolipin synthase activity"/>
    <property type="evidence" value="ECO:0007669"/>
    <property type="project" value="TreeGrafter"/>
</dbReference>
<proteinExistence type="predicted"/>
<evidence type="ECO:0000313" key="2">
    <source>
        <dbReference type="EMBL" id="OIQ67966.1"/>
    </source>
</evidence>
<dbReference type="GO" id="GO:0016020">
    <property type="term" value="C:membrane"/>
    <property type="evidence" value="ECO:0007669"/>
    <property type="project" value="TreeGrafter"/>
</dbReference>
<evidence type="ECO:0000259" key="1">
    <source>
        <dbReference type="PROSITE" id="PS50035"/>
    </source>
</evidence>
<dbReference type="SMART" id="SM00155">
    <property type="entry name" value="PLDc"/>
    <property type="match status" value="1"/>
</dbReference>
<dbReference type="Pfam" id="PF13091">
    <property type="entry name" value="PLDc_2"/>
    <property type="match status" value="1"/>
</dbReference>
<dbReference type="InterPro" id="IPR001736">
    <property type="entry name" value="PLipase_D/transphosphatidylase"/>
</dbReference>
<dbReference type="EMBL" id="MLJW01005588">
    <property type="protein sequence ID" value="OIQ67966.1"/>
    <property type="molecule type" value="Genomic_DNA"/>
</dbReference>
<accession>A0A1J5P9K8</accession>
<name>A0A1J5P9K8_9ZZZZ</name>
<dbReference type="EC" id="2.7.8.-" evidence="2"/>
<dbReference type="Gene3D" id="3.30.870.10">
    <property type="entry name" value="Endonuclease Chain A"/>
    <property type="match status" value="2"/>
</dbReference>
<dbReference type="GO" id="GO:0032049">
    <property type="term" value="P:cardiolipin biosynthetic process"/>
    <property type="evidence" value="ECO:0007669"/>
    <property type="project" value="UniProtKB-ARBA"/>
</dbReference>
<dbReference type="PANTHER" id="PTHR21248:SF22">
    <property type="entry name" value="PHOSPHOLIPASE D"/>
    <property type="match status" value="1"/>
</dbReference>
<dbReference type="AlphaFoldDB" id="A0A1J5P9K8"/>
<reference evidence="2" key="1">
    <citation type="submission" date="2016-10" db="EMBL/GenBank/DDBJ databases">
        <title>Sequence of Gallionella enrichment culture.</title>
        <authorList>
            <person name="Poehlein A."/>
            <person name="Muehling M."/>
            <person name="Daniel R."/>
        </authorList>
    </citation>
    <scope>NUCLEOTIDE SEQUENCE</scope>
</reference>
<organism evidence="2">
    <name type="scientific">mine drainage metagenome</name>
    <dbReference type="NCBI Taxonomy" id="410659"/>
    <lineage>
        <taxon>unclassified sequences</taxon>
        <taxon>metagenomes</taxon>
        <taxon>ecological metagenomes</taxon>
    </lineage>
</organism>
<dbReference type="SUPFAM" id="SSF56024">
    <property type="entry name" value="Phospholipase D/nuclease"/>
    <property type="match status" value="1"/>
</dbReference>